<protein>
    <submittedName>
        <fullName evidence="2">Polysaccharide polymerase protein</fullName>
    </submittedName>
</protein>
<organism evidence="2">
    <name type="scientific">Klebsiella sp. 2812/50</name>
    <dbReference type="NCBI Taxonomy" id="1497801"/>
    <lineage>
        <taxon>Bacteria</taxon>
        <taxon>Pseudomonadati</taxon>
        <taxon>Pseudomonadota</taxon>
        <taxon>Gammaproteobacteria</taxon>
        <taxon>Enterobacterales</taxon>
        <taxon>Enterobacteriaceae</taxon>
        <taxon>Klebsiella/Raoultella group</taxon>
        <taxon>Klebsiella</taxon>
    </lineage>
</organism>
<dbReference type="EMBL" id="AB924561">
    <property type="protein sequence ID" value="BAT23434.1"/>
    <property type="molecule type" value="Genomic_DNA"/>
</dbReference>
<feature type="transmembrane region" description="Helical" evidence="1">
    <location>
        <begin position="167"/>
        <end position="195"/>
    </location>
</feature>
<evidence type="ECO:0000256" key="1">
    <source>
        <dbReference type="SAM" id="Phobius"/>
    </source>
</evidence>
<feature type="transmembrane region" description="Helical" evidence="1">
    <location>
        <begin position="311"/>
        <end position="329"/>
    </location>
</feature>
<proteinExistence type="predicted"/>
<feature type="transmembrane region" description="Helical" evidence="1">
    <location>
        <begin position="101"/>
        <end position="118"/>
    </location>
</feature>
<keyword evidence="1" id="KW-0812">Transmembrane</keyword>
<dbReference type="AlphaFoldDB" id="A0A0P0YQR8"/>
<name>A0A0P0YQR8_9ENTR</name>
<keyword evidence="1" id="KW-1133">Transmembrane helix</keyword>
<reference evidence="2" key="1">
    <citation type="submission" date="2014-04" db="EMBL/GenBank/DDBJ databases">
        <authorList>
            <person name="Harrison E."/>
        </authorList>
    </citation>
    <scope>NUCLEOTIDE SEQUENCE</scope>
    <source>
        <strain evidence="2">2812/50</strain>
    </source>
</reference>
<accession>A0A0P0YQR8</accession>
<evidence type="ECO:0000313" key="2">
    <source>
        <dbReference type="EMBL" id="BAT23434.1"/>
    </source>
</evidence>
<sequence>MNSGNQSVNLIYIISFAILIIAARFVFPYGDEPDFIARTSELFGLRDTLLFNPYSIFGSIINIDDSIKHGGICIIKSSTLSFWSAIGDGCAQEWYKNLSRGFYNVVFLTPFLMLLCFGKREKSFISKESILISLTFPGVLYYLGLFTNEQFSLIMSMVSMYFMSAGVFVTIILCALIFILDAGNAVVFTMVVGLYHSYRYLSRLLTLRKIIFISLLIVAVCFTLNTKALDFFNSLPIIGQKADAMSEQLDGSDYYAKYPLLLRPVITYMTFIYMSPAYIKSIPLYIFFIMFTIYSIRKSSAQHSNVDSPDLKIFLLAFFTSTLSLVYMFPTYSNAKYYIFAFPAITQYFINSVGANRVYLFYLIMTVFLFVNLLLYTL</sequence>
<gene>
    <name evidence="2" type="primary">wzy</name>
</gene>
<feature type="transmembrane region" description="Helical" evidence="1">
    <location>
        <begin position="207"/>
        <end position="225"/>
    </location>
</feature>
<feature type="transmembrane region" description="Helical" evidence="1">
    <location>
        <begin position="130"/>
        <end position="147"/>
    </location>
</feature>
<feature type="transmembrane region" description="Helical" evidence="1">
    <location>
        <begin position="358"/>
        <end position="376"/>
    </location>
</feature>
<keyword evidence="1" id="KW-0472">Membrane</keyword>
<feature type="transmembrane region" description="Helical" evidence="1">
    <location>
        <begin position="7"/>
        <end position="27"/>
    </location>
</feature>
<reference evidence="2" key="2">
    <citation type="journal article" date="2015" name="Sci. Rep.">
        <title>Genetic analysis of capsular polysaccharide synthesis gene clusters in 79 capsular types of Klebsiella spp.</title>
        <authorList>
            <person name="Pan Y.J."/>
            <person name="Lin T.L."/>
            <person name="Chen C.T."/>
            <person name="Chen Y.Y."/>
            <person name="Hsieh P.F."/>
            <person name="Hsu C.R."/>
            <person name="Wu M.C."/>
            <person name="Wang J.T."/>
        </authorList>
    </citation>
    <scope>NUCLEOTIDE SEQUENCE</scope>
    <source>
        <strain evidence="2">2812/50</strain>
    </source>
</reference>
<feature type="transmembrane region" description="Helical" evidence="1">
    <location>
        <begin position="265"/>
        <end position="291"/>
    </location>
</feature>